<gene>
    <name evidence="2" type="primary">ABSGL_15149.1 scaffold 15162</name>
</gene>
<evidence type="ECO:0000313" key="2">
    <source>
        <dbReference type="EMBL" id="SAM09473.1"/>
    </source>
</evidence>
<protein>
    <submittedName>
        <fullName evidence="2">Uncharacterized protein</fullName>
    </submittedName>
</protein>
<dbReference type="EMBL" id="LT555008">
    <property type="protein sequence ID" value="SAM09473.1"/>
    <property type="molecule type" value="Genomic_DNA"/>
</dbReference>
<dbReference type="AlphaFoldDB" id="A0A163KNB2"/>
<evidence type="ECO:0000256" key="1">
    <source>
        <dbReference type="SAM" id="MobiDB-lite"/>
    </source>
</evidence>
<feature type="region of interest" description="Disordered" evidence="1">
    <location>
        <begin position="146"/>
        <end position="178"/>
    </location>
</feature>
<accession>A0A163KNB2</accession>
<evidence type="ECO:0000313" key="3">
    <source>
        <dbReference type="Proteomes" id="UP000078561"/>
    </source>
</evidence>
<dbReference type="InParanoid" id="A0A163KNB2"/>
<name>A0A163KNB2_ABSGL</name>
<dbReference type="OrthoDB" id="2156793at2759"/>
<sequence>METFILLNEVNSRWTSTDFRRLVTLLGNKSIFNDPSLLQQLETYFRQQDELDSSLPPLYPVMEHILEKARQDVKYESTVAGVANHFGLLQQVQSNLLLPFGFNMFVKECFEADDGLVSHDTIMAKIKEVRRLMEAPQRRALDDILQQQQQQQQYLQPEDQGDMEEEGSQHGISPSIPTQQQFEPGMEVLMQQAYDVLHKDPALCQQFTAILDSGQMNGIPFIDIILNIYQWVLSVDPMLWDPLATVLEQMQTLQDSSSNEYESYEDFVQRNFLDGDGQEYLDGEIEQARLQHLFDNFSI</sequence>
<reference evidence="2" key="1">
    <citation type="submission" date="2016-04" db="EMBL/GenBank/DDBJ databases">
        <authorList>
            <person name="Evans L.H."/>
            <person name="Alamgir A."/>
            <person name="Owens N."/>
            <person name="Weber N.D."/>
            <person name="Virtaneva K."/>
            <person name="Barbian K."/>
            <person name="Babar A."/>
            <person name="Rosenke K."/>
        </authorList>
    </citation>
    <scope>NUCLEOTIDE SEQUENCE [LARGE SCALE GENOMIC DNA]</scope>
    <source>
        <strain evidence="2">CBS 101.48</strain>
    </source>
</reference>
<proteinExistence type="predicted"/>
<organism evidence="2">
    <name type="scientific">Absidia glauca</name>
    <name type="common">Pin mould</name>
    <dbReference type="NCBI Taxonomy" id="4829"/>
    <lineage>
        <taxon>Eukaryota</taxon>
        <taxon>Fungi</taxon>
        <taxon>Fungi incertae sedis</taxon>
        <taxon>Mucoromycota</taxon>
        <taxon>Mucoromycotina</taxon>
        <taxon>Mucoromycetes</taxon>
        <taxon>Mucorales</taxon>
        <taxon>Cunninghamellaceae</taxon>
        <taxon>Absidia</taxon>
    </lineage>
</organism>
<dbReference type="Proteomes" id="UP000078561">
    <property type="component" value="Unassembled WGS sequence"/>
</dbReference>
<keyword evidence="3" id="KW-1185">Reference proteome</keyword>